<comment type="function">
    <text evidence="5">Methylates the class 1 translation termination release factors RF1/PrfA and RF2/PrfB on the glutamine residue of the universally conserved GGQ motif.</text>
</comment>
<keyword evidence="1 5" id="KW-0489">Methyltransferase</keyword>
<dbReference type="GO" id="GO:0003676">
    <property type="term" value="F:nucleic acid binding"/>
    <property type="evidence" value="ECO:0007669"/>
    <property type="project" value="InterPro"/>
</dbReference>
<dbReference type="InterPro" id="IPR007848">
    <property type="entry name" value="Small_mtfrase_dom"/>
</dbReference>
<evidence type="ECO:0000256" key="1">
    <source>
        <dbReference type="ARBA" id="ARBA00022603"/>
    </source>
</evidence>
<dbReference type="NCBIfam" id="TIGR00536">
    <property type="entry name" value="hemK_fam"/>
    <property type="match status" value="1"/>
</dbReference>
<accession>A0A964T7J5</accession>
<feature type="domain" description="Methyltransferase small" evidence="6">
    <location>
        <begin position="114"/>
        <end position="196"/>
    </location>
</feature>
<proteinExistence type="inferred from homology"/>
<feature type="binding site" evidence="5">
    <location>
        <position position="189"/>
    </location>
    <ligand>
        <name>S-adenosyl-L-methionine</name>
        <dbReference type="ChEBI" id="CHEBI:59789"/>
    </ligand>
</feature>
<evidence type="ECO:0000256" key="4">
    <source>
        <dbReference type="ARBA" id="ARBA00048391"/>
    </source>
</evidence>
<dbReference type="InterPro" id="IPR004556">
    <property type="entry name" value="HemK-like"/>
</dbReference>
<dbReference type="EC" id="2.1.1.297" evidence="5"/>
<evidence type="ECO:0000256" key="5">
    <source>
        <dbReference type="HAMAP-Rule" id="MF_02126"/>
    </source>
</evidence>
<dbReference type="RefSeq" id="WP_161141866.1">
    <property type="nucleotide sequence ID" value="NZ_SPKJ01000079.1"/>
</dbReference>
<evidence type="ECO:0000256" key="3">
    <source>
        <dbReference type="ARBA" id="ARBA00022691"/>
    </source>
</evidence>
<evidence type="ECO:0000259" key="6">
    <source>
        <dbReference type="Pfam" id="PF05175"/>
    </source>
</evidence>
<sequence>MTTLREALAIARSELRRAGTDSADLDSRLLVEAAAGVTTTDLIARPEHRLPDSALSALRNALGRRAAGEPVARILGTKEFWGLAFEVSADTLVPRPETEMLVEAVLEWARGEKRTQLRIADLGTGTGAILVALLRELTDATGVATDIAPATLEVARRNAARHGVAQRIAFRTADFSEPPPGGFDVVVSNPPYIRTADIAVLARDVRDFDPVRALDGGADGLEAYGKILGAFPYMVRRPGLLAFEVGHDQADTVASMCQAAGLTIREIGSDLSGHARTVVASALR</sequence>
<dbReference type="InterPro" id="IPR002052">
    <property type="entry name" value="DNA_methylase_N6_adenine_CS"/>
</dbReference>
<dbReference type="PANTHER" id="PTHR18895:SF74">
    <property type="entry name" value="MTRF1L RELEASE FACTOR GLUTAMINE METHYLTRANSFERASE"/>
    <property type="match status" value="1"/>
</dbReference>
<gene>
    <name evidence="5 8" type="primary">prmC</name>
    <name evidence="8" type="ORF">E4O86_17585</name>
</gene>
<feature type="binding site" evidence="5">
    <location>
        <begin position="189"/>
        <end position="192"/>
    </location>
    <ligand>
        <name>substrate</name>
    </ligand>
</feature>
<dbReference type="EMBL" id="SPKJ01000079">
    <property type="protein sequence ID" value="MYZ49525.1"/>
    <property type="molecule type" value="Genomic_DNA"/>
</dbReference>
<dbReference type="CDD" id="cd02440">
    <property type="entry name" value="AdoMet_MTases"/>
    <property type="match status" value="1"/>
</dbReference>
<evidence type="ECO:0000256" key="2">
    <source>
        <dbReference type="ARBA" id="ARBA00022679"/>
    </source>
</evidence>
<comment type="similarity">
    <text evidence="5">Belongs to the protein N5-glutamine methyltransferase family. PrmC subfamily.</text>
</comment>
<dbReference type="InterPro" id="IPR040758">
    <property type="entry name" value="PrmC_N"/>
</dbReference>
<dbReference type="OrthoDB" id="9800643at2"/>
<dbReference type="InterPro" id="IPR029063">
    <property type="entry name" value="SAM-dependent_MTases_sf"/>
</dbReference>
<keyword evidence="9" id="KW-1185">Reference proteome</keyword>
<dbReference type="NCBIfam" id="TIGR03534">
    <property type="entry name" value="RF_mod_PrmC"/>
    <property type="match status" value="1"/>
</dbReference>
<dbReference type="GO" id="GO:0102559">
    <property type="term" value="F:peptide chain release factor N(5)-glutamine methyltransferase activity"/>
    <property type="evidence" value="ECO:0007669"/>
    <property type="project" value="UniProtKB-EC"/>
</dbReference>
<dbReference type="GO" id="GO:0032259">
    <property type="term" value="P:methylation"/>
    <property type="evidence" value="ECO:0007669"/>
    <property type="project" value="UniProtKB-KW"/>
</dbReference>
<keyword evidence="3 5" id="KW-0949">S-adenosyl-L-methionine</keyword>
<name>A0A964T7J5_9HYPH</name>
<organism evidence="8 9">
    <name type="scientific">Propylenella binzhouense</name>
    <dbReference type="NCBI Taxonomy" id="2555902"/>
    <lineage>
        <taxon>Bacteria</taxon>
        <taxon>Pseudomonadati</taxon>
        <taxon>Pseudomonadota</taxon>
        <taxon>Alphaproteobacteria</taxon>
        <taxon>Hyphomicrobiales</taxon>
        <taxon>Propylenellaceae</taxon>
        <taxon>Propylenella</taxon>
    </lineage>
</organism>
<keyword evidence="2 5" id="KW-0808">Transferase</keyword>
<feature type="binding site" evidence="5">
    <location>
        <begin position="123"/>
        <end position="127"/>
    </location>
    <ligand>
        <name>S-adenosyl-L-methionine</name>
        <dbReference type="ChEBI" id="CHEBI:59789"/>
    </ligand>
</feature>
<dbReference type="Proteomes" id="UP000773614">
    <property type="component" value="Unassembled WGS sequence"/>
</dbReference>
<comment type="catalytic activity">
    <reaction evidence="4 5">
        <text>L-glutaminyl-[peptide chain release factor] + S-adenosyl-L-methionine = N(5)-methyl-L-glutaminyl-[peptide chain release factor] + S-adenosyl-L-homocysteine + H(+)</text>
        <dbReference type="Rhea" id="RHEA:42896"/>
        <dbReference type="Rhea" id="RHEA-COMP:10271"/>
        <dbReference type="Rhea" id="RHEA-COMP:10272"/>
        <dbReference type="ChEBI" id="CHEBI:15378"/>
        <dbReference type="ChEBI" id="CHEBI:30011"/>
        <dbReference type="ChEBI" id="CHEBI:57856"/>
        <dbReference type="ChEBI" id="CHEBI:59789"/>
        <dbReference type="ChEBI" id="CHEBI:61891"/>
        <dbReference type="EC" id="2.1.1.297"/>
    </reaction>
</comment>
<comment type="caution">
    <text evidence="8">The sequence shown here is derived from an EMBL/GenBank/DDBJ whole genome shotgun (WGS) entry which is preliminary data.</text>
</comment>
<dbReference type="AlphaFoldDB" id="A0A964T7J5"/>
<evidence type="ECO:0000313" key="8">
    <source>
        <dbReference type="EMBL" id="MYZ49525.1"/>
    </source>
</evidence>
<evidence type="ECO:0000313" key="9">
    <source>
        <dbReference type="Proteomes" id="UP000773614"/>
    </source>
</evidence>
<dbReference type="InterPro" id="IPR019874">
    <property type="entry name" value="RF_methyltr_PrmC"/>
</dbReference>
<protein>
    <recommendedName>
        <fullName evidence="5">Release factor glutamine methyltransferase</fullName>
        <shortName evidence="5">RF MTase</shortName>
        <ecNumber evidence="5">2.1.1.297</ecNumber>
    </recommendedName>
    <alternativeName>
        <fullName evidence="5">N5-glutamine methyltransferase PrmC</fullName>
    </alternativeName>
    <alternativeName>
        <fullName evidence="5">Protein-(glutamine-N5) MTase PrmC</fullName>
    </alternativeName>
    <alternativeName>
        <fullName evidence="5">Protein-glutamine N-methyltransferase PrmC</fullName>
    </alternativeName>
</protein>
<dbReference type="InterPro" id="IPR050320">
    <property type="entry name" value="N5-glutamine_MTase"/>
</dbReference>
<dbReference type="Pfam" id="PF05175">
    <property type="entry name" value="MTS"/>
    <property type="match status" value="1"/>
</dbReference>
<feature type="binding site" evidence="5">
    <location>
        <position position="146"/>
    </location>
    <ligand>
        <name>S-adenosyl-L-methionine</name>
        <dbReference type="ChEBI" id="CHEBI:59789"/>
    </ligand>
</feature>
<evidence type="ECO:0000259" key="7">
    <source>
        <dbReference type="Pfam" id="PF17827"/>
    </source>
</evidence>
<dbReference type="Gene3D" id="1.10.8.10">
    <property type="entry name" value="DNA helicase RuvA subunit, C-terminal domain"/>
    <property type="match status" value="1"/>
</dbReference>
<feature type="domain" description="Release factor glutamine methyltransferase N-terminal" evidence="7">
    <location>
        <begin position="6"/>
        <end position="76"/>
    </location>
</feature>
<dbReference type="PANTHER" id="PTHR18895">
    <property type="entry name" value="HEMK METHYLTRANSFERASE"/>
    <property type="match status" value="1"/>
</dbReference>
<dbReference type="HAMAP" id="MF_02126">
    <property type="entry name" value="RF_methyltr_PrmC"/>
    <property type="match status" value="1"/>
</dbReference>
<dbReference type="PROSITE" id="PS00092">
    <property type="entry name" value="N6_MTASE"/>
    <property type="match status" value="1"/>
</dbReference>
<feature type="binding site" evidence="5">
    <location>
        <position position="175"/>
    </location>
    <ligand>
        <name>S-adenosyl-L-methionine</name>
        <dbReference type="ChEBI" id="CHEBI:59789"/>
    </ligand>
</feature>
<dbReference type="Pfam" id="PF17827">
    <property type="entry name" value="PrmC_N"/>
    <property type="match status" value="1"/>
</dbReference>
<reference evidence="8" key="1">
    <citation type="submission" date="2019-03" db="EMBL/GenBank/DDBJ databases">
        <title>Afifella sp. nov., isolated from activated sludge.</title>
        <authorList>
            <person name="Li Q."/>
            <person name="Liu Y."/>
        </authorList>
    </citation>
    <scope>NUCLEOTIDE SEQUENCE</scope>
    <source>
        <strain evidence="8">L72</strain>
    </source>
</reference>
<dbReference type="Gene3D" id="3.40.50.150">
    <property type="entry name" value="Vaccinia Virus protein VP39"/>
    <property type="match status" value="1"/>
</dbReference>
<dbReference type="SUPFAM" id="SSF53335">
    <property type="entry name" value="S-adenosyl-L-methionine-dependent methyltransferases"/>
    <property type="match status" value="1"/>
</dbReference>